<organism evidence="3 4">
    <name type="scientific">Mucor saturninus</name>
    <dbReference type="NCBI Taxonomy" id="64648"/>
    <lineage>
        <taxon>Eukaryota</taxon>
        <taxon>Fungi</taxon>
        <taxon>Fungi incertae sedis</taxon>
        <taxon>Mucoromycota</taxon>
        <taxon>Mucoromycotina</taxon>
        <taxon>Mucoromycetes</taxon>
        <taxon>Mucorales</taxon>
        <taxon>Mucorineae</taxon>
        <taxon>Mucoraceae</taxon>
        <taxon>Mucor</taxon>
    </lineage>
</organism>
<feature type="compositionally biased region" description="Low complexity" evidence="1">
    <location>
        <begin position="102"/>
        <end position="111"/>
    </location>
</feature>
<dbReference type="InterPro" id="IPR047767">
    <property type="entry name" value="PSP1-like"/>
</dbReference>
<feature type="domain" description="PSP1 C-terminal" evidence="2">
    <location>
        <begin position="212"/>
        <end position="297"/>
    </location>
</feature>
<dbReference type="InterPro" id="IPR007557">
    <property type="entry name" value="PSP1_C"/>
</dbReference>
<feature type="region of interest" description="Disordered" evidence="1">
    <location>
        <begin position="1"/>
        <end position="47"/>
    </location>
</feature>
<evidence type="ECO:0000259" key="2">
    <source>
        <dbReference type="PROSITE" id="PS51411"/>
    </source>
</evidence>
<reference evidence="3" key="1">
    <citation type="submission" date="2020-12" db="EMBL/GenBank/DDBJ databases">
        <title>Metabolic potential, ecology and presence of endohyphal bacteria is reflected in genomic diversity of Mucoromycotina.</title>
        <authorList>
            <person name="Muszewska A."/>
            <person name="Okrasinska A."/>
            <person name="Steczkiewicz K."/>
            <person name="Drgas O."/>
            <person name="Orlowska M."/>
            <person name="Perlinska-Lenart U."/>
            <person name="Aleksandrzak-Piekarczyk T."/>
            <person name="Szatraj K."/>
            <person name="Zielenkiewicz U."/>
            <person name="Pilsyk S."/>
            <person name="Malc E."/>
            <person name="Mieczkowski P."/>
            <person name="Kruszewska J.S."/>
            <person name="Biernat P."/>
            <person name="Pawlowska J."/>
        </authorList>
    </citation>
    <scope>NUCLEOTIDE SEQUENCE</scope>
    <source>
        <strain evidence="3">WA0000017839</strain>
    </source>
</reference>
<name>A0A8H7RDM6_9FUNG</name>
<dbReference type="EMBL" id="JAEPRD010000016">
    <property type="protein sequence ID" value="KAG2209261.1"/>
    <property type="molecule type" value="Genomic_DNA"/>
</dbReference>
<dbReference type="PANTHER" id="PTHR43830:SF3">
    <property type="entry name" value="PROTEIN PSP1"/>
    <property type="match status" value="1"/>
</dbReference>
<evidence type="ECO:0000313" key="4">
    <source>
        <dbReference type="Proteomes" id="UP000603453"/>
    </source>
</evidence>
<keyword evidence="4" id="KW-1185">Reference proteome</keyword>
<sequence>MTTYYYNTERKKQRPRSIITSFSPESWDLSMETTPPPPPSSVVGRRPSSQNVPYFSLFSTPTWQTTAFHHQEEQKSPPIDFDFLNNEKDYFHLSAPWTYQPQHQPQQQRPLLTPPPQSPTRQKIDDYFSPPMDVNGLGKGVFLNQVKESQRIYQVGFKNKHEYFYTDDKFKVNDKVVVEADRGYDIGLVLGEEIAGRKKKKSPQQNENSMIKRIFRLANAAELITMEKKKVDEEKALSLCQAKIKQKGLHMQVVSAEYQWDRRKLTFYYKAQGRVDFRELVRELFKIYKTRIWMCASPSEN</sequence>
<accession>A0A8H7RDM6</accession>
<dbReference type="GO" id="GO:0005737">
    <property type="term" value="C:cytoplasm"/>
    <property type="evidence" value="ECO:0007669"/>
    <property type="project" value="TreeGrafter"/>
</dbReference>
<dbReference type="PROSITE" id="PS51411">
    <property type="entry name" value="PSP1_C"/>
    <property type="match status" value="1"/>
</dbReference>
<dbReference type="NCBIfam" id="NF041131">
    <property type="entry name" value="RicT_YaaT_fam"/>
    <property type="match status" value="1"/>
</dbReference>
<proteinExistence type="predicted"/>
<comment type="caution">
    <text evidence="3">The sequence shown here is derived from an EMBL/GenBank/DDBJ whole genome shotgun (WGS) entry which is preliminary data.</text>
</comment>
<gene>
    <name evidence="3" type="ORF">INT47_005553</name>
</gene>
<dbReference type="Proteomes" id="UP000603453">
    <property type="component" value="Unassembled WGS sequence"/>
</dbReference>
<dbReference type="AlphaFoldDB" id="A0A8H7RDM6"/>
<evidence type="ECO:0000256" key="1">
    <source>
        <dbReference type="SAM" id="MobiDB-lite"/>
    </source>
</evidence>
<dbReference type="OrthoDB" id="243127at2759"/>
<dbReference type="PANTHER" id="PTHR43830">
    <property type="entry name" value="PROTEIN PSP1"/>
    <property type="match status" value="1"/>
</dbReference>
<dbReference type="Pfam" id="PF04468">
    <property type="entry name" value="PSP1"/>
    <property type="match status" value="1"/>
</dbReference>
<evidence type="ECO:0000313" key="3">
    <source>
        <dbReference type="EMBL" id="KAG2209261.1"/>
    </source>
</evidence>
<protein>
    <recommendedName>
        <fullName evidence="2">PSP1 C-terminal domain-containing protein</fullName>
    </recommendedName>
</protein>
<feature type="region of interest" description="Disordered" evidence="1">
    <location>
        <begin position="102"/>
        <end position="121"/>
    </location>
</feature>